<organism evidence="11 12">
    <name type="scientific">Acinetobacter rudis CIP 110305</name>
    <dbReference type="NCBI Taxonomy" id="421052"/>
    <lineage>
        <taxon>Bacteria</taxon>
        <taxon>Pseudomonadati</taxon>
        <taxon>Pseudomonadota</taxon>
        <taxon>Gammaproteobacteria</taxon>
        <taxon>Moraxellales</taxon>
        <taxon>Moraxellaceae</taxon>
        <taxon>Acinetobacter</taxon>
    </lineage>
</organism>
<dbReference type="InterPro" id="IPR011662">
    <property type="entry name" value="Secretin/TonB_short_N"/>
</dbReference>
<evidence type="ECO:0000256" key="4">
    <source>
        <dbReference type="ARBA" id="ARBA00023136"/>
    </source>
</evidence>
<dbReference type="InterPro" id="IPR005644">
    <property type="entry name" value="NolW-like"/>
</dbReference>
<dbReference type="PRINTS" id="PR00811">
    <property type="entry name" value="BCTERIALGSPD"/>
</dbReference>
<feature type="signal peptide" evidence="9">
    <location>
        <begin position="1"/>
        <end position="20"/>
    </location>
</feature>
<keyword evidence="5" id="KW-0998">Cell outer membrane</keyword>
<keyword evidence="3 9" id="KW-0732">Signal</keyword>
<dbReference type="OrthoDB" id="9779724at2"/>
<gene>
    <name evidence="11" type="ORF">F945_00381</name>
</gene>
<evidence type="ECO:0000256" key="2">
    <source>
        <dbReference type="ARBA" id="ARBA00022448"/>
    </source>
</evidence>
<keyword evidence="4" id="KW-0472">Membrane</keyword>
<evidence type="ECO:0000256" key="1">
    <source>
        <dbReference type="ARBA" id="ARBA00004370"/>
    </source>
</evidence>
<dbReference type="InterPro" id="IPR038591">
    <property type="entry name" value="NolW-like_sf"/>
</dbReference>
<proteinExistence type="inferred from homology"/>
<feature type="chain" id="PRO_5004523725" evidence="9">
    <location>
        <begin position="21"/>
        <end position="539"/>
    </location>
</feature>
<dbReference type="PANTHER" id="PTHR30604:SF1">
    <property type="entry name" value="DNA UTILIZATION PROTEIN HOFQ"/>
    <property type="match status" value="1"/>
</dbReference>
<evidence type="ECO:0000313" key="11">
    <source>
        <dbReference type="EMBL" id="EPF80638.1"/>
    </source>
</evidence>
<evidence type="ECO:0000259" key="10">
    <source>
        <dbReference type="SMART" id="SM00965"/>
    </source>
</evidence>
<dbReference type="HOGENOM" id="CLU_006756_2_4_6"/>
<name>S3NQF1_9GAMM</name>
<dbReference type="GO" id="GO:0009279">
    <property type="term" value="C:cell outer membrane"/>
    <property type="evidence" value="ECO:0007669"/>
    <property type="project" value="UniProtKB-SubCell"/>
</dbReference>
<evidence type="ECO:0000256" key="5">
    <source>
        <dbReference type="ARBA" id="ARBA00023237"/>
    </source>
</evidence>
<feature type="compositionally biased region" description="Polar residues" evidence="8">
    <location>
        <begin position="82"/>
        <end position="103"/>
    </location>
</feature>
<evidence type="ECO:0000256" key="7">
    <source>
        <dbReference type="RuleBase" id="RU004004"/>
    </source>
</evidence>
<dbReference type="InterPro" id="IPR013355">
    <property type="entry name" value="Pilus_4_PilQ"/>
</dbReference>
<comment type="subcellular location">
    <subcellularLocation>
        <location evidence="7">Cell outer membrane</location>
    </subcellularLocation>
    <subcellularLocation>
        <location evidence="1">Membrane</location>
    </subcellularLocation>
</comment>
<comment type="similarity">
    <text evidence="6">Belongs to the bacterial secretin family.</text>
</comment>
<dbReference type="InterPro" id="IPR051808">
    <property type="entry name" value="Type_IV_pilus_biogenesis"/>
</dbReference>
<dbReference type="PATRIC" id="fig|421052.3.peg.379"/>
<dbReference type="Gene3D" id="3.30.1370.120">
    <property type="match status" value="1"/>
</dbReference>
<sequence length="539" mass="58617">MKRQLLWILLYLLLSLQAGAQPKTFKSIETDLNPQTVKALAPEKVIEPKVADIPLVNPKPIVFDKIDSQPTALKAAQPQPLDATTSVQQAEKGQQSALDVSKSANAAVEDNKPVYSGKKISLDFQDIEIRRVLQLLASYTGVNLVAADSVQGNITLHLKDLPWDQALDLMLKSKGLAKRHQGNAIWIAPMAELSKVEAEEAQAQAQHLKSAVLHTVYLQLKYAKASDIQKLIQQSKQNLDDHQAVEVKKKSTEQQDEAWGSLLSYRGSIAVDQRTNTLVLMDSAEKLEQISKMIALLDVPVRQVMIEARVIRASTDFTKELGVKWGAMTKGSNNGLLSSNLNIDLGVSGAGASKIAFGLINLTDAVLDLELSALQADGSAEVISTPKVLTADKQKANVAAGRQVPYQTRENTGGLATTSTSFKDALLSLEVTPSITPDGRVQMQLQITSDSPGEIAPNGEFILNKNQINTNVLVKNGETVVLGGIFEQDSRHTKTKVPVFGNLPAIGGLFRRTEKIDKKSELLIFVTPRIVNDSLLINH</sequence>
<dbReference type="NCBIfam" id="TIGR02515">
    <property type="entry name" value="IV_pilus_PilQ"/>
    <property type="match status" value="1"/>
</dbReference>
<dbReference type="eggNOG" id="COG4796">
    <property type="taxonomic scope" value="Bacteria"/>
</dbReference>
<dbReference type="Pfam" id="PF07660">
    <property type="entry name" value="STN"/>
    <property type="match status" value="1"/>
</dbReference>
<dbReference type="STRING" id="632955.GCA_000829675_02380"/>
<dbReference type="Proteomes" id="UP000014568">
    <property type="component" value="Unassembled WGS sequence"/>
</dbReference>
<dbReference type="GO" id="GO:0009306">
    <property type="term" value="P:protein secretion"/>
    <property type="evidence" value="ECO:0007669"/>
    <property type="project" value="InterPro"/>
</dbReference>
<evidence type="ECO:0000256" key="3">
    <source>
        <dbReference type="ARBA" id="ARBA00022729"/>
    </source>
</evidence>
<evidence type="ECO:0000256" key="6">
    <source>
        <dbReference type="RuleBase" id="RU004003"/>
    </source>
</evidence>
<dbReference type="Pfam" id="PF00263">
    <property type="entry name" value="Secretin"/>
    <property type="match status" value="1"/>
</dbReference>
<accession>S3NQF1</accession>
<evidence type="ECO:0000256" key="9">
    <source>
        <dbReference type="SAM" id="SignalP"/>
    </source>
</evidence>
<dbReference type="PANTHER" id="PTHR30604">
    <property type="entry name" value="PROTEIN TRANSPORT PROTEIN HOFQ"/>
    <property type="match status" value="1"/>
</dbReference>
<reference evidence="11 12" key="1">
    <citation type="submission" date="2013-06" db="EMBL/GenBank/DDBJ databases">
        <title>The Genome Sequence of Acinetobacter rudis CIP 110305.</title>
        <authorList>
            <consortium name="The Broad Institute Genome Sequencing Platform"/>
            <consortium name="The Broad Institute Genome Sequencing Center for Infectious Disease"/>
            <person name="Cerqueira G."/>
            <person name="Feldgarden M."/>
            <person name="Courvalin P."/>
            <person name="Perichon B."/>
            <person name="Grillot-Courvalin C."/>
            <person name="Clermont D."/>
            <person name="Rocha E."/>
            <person name="Yoon E.-J."/>
            <person name="Nemec A."/>
            <person name="Young S.K."/>
            <person name="Zeng Q."/>
            <person name="Gargeya S."/>
            <person name="Fitzgerald M."/>
            <person name="Abouelleil A."/>
            <person name="Alvarado L."/>
            <person name="Berlin A.M."/>
            <person name="Chapman S.B."/>
            <person name="Dewar J."/>
            <person name="Goldberg J."/>
            <person name="Griggs A."/>
            <person name="Gujja S."/>
            <person name="Hansen M."/>
            <person name="Howarth C."/>
            <person name="Imamovic A."/>
            <person name="Larimer J."/>
            <person name="McCowan C."/>
            <person name="Murphy C."/>
            <person name="Pearson M."/>
            <person name="Priest M."/>
            <person name="Roberts A."/>
            <person name="Saif S."/>
            <person name="Shea T."/>
            <person name="Sykes S."/>
            <person name="Wortman J."/>
            <person name="Nusbaum C."/>
            <person name="Birren B."/>
        </authorList>
    </citation>
    <scope>NUCLEOTIDE SEQUENCE [LARGE SCALE GENOMIC DNA]</scope>
    <source>
        <strain evidence="11 12">CIP 110305</strain>
    </source>
</reference>
<feature type="region of interest" description="Disordered" evidence="8">
    <location>
        <begin position="77"/>
        <end position="103"/>
    </location>
</feature>
<feature type="domain" description="Secretin/TonB short N-terminal" evidence="10">
    <location>
        <begin position="142"/>
        <end position="190"/>
    </location>
</feature>
<dbReference type="Pfam" id="PF03958">
    <property type="entry name" value="Secretin_N"/>
    <property type="match status" value="1"/>
</dbReference>
<dbReference type="AlphaFoldDB" id="S3NQF1"/>
<evidence type="ECO:0000313" key="12">
    <source>
        <dbReference type="Proteomes" id="UP000014568"/>
    </source>
</evidence>
<comment type="caution">
    <text evidence="11">The sequence shown here is derived from an EMBL/GenBank/DDBJ whole genome shotgun (WGS) entry which is preliminary data.</text>
</comment>
<protein>
    <submittedName>
        <fullName evidence="11">Type IV pilus assembly protein PilQ</fullName>
    </submittedName>
</protein>
<dbReference type="SMART" id="SM00965">
    <property type="entry name" value="STN"/>
    <property type="match status" value="1"/>
</dbReference>
<dbReference type="InterPro" id="IPR004846">
    <property type="entry name" value="T2SS/T3SS_dom"/>
</dbReference>
<evidence type="ECO:0000256" key="8">
    <source>
        <dbReference type="SAM" id="MobiDB-lite"/>
    </source>
</evidence>
<dbReference type="InterPro" id="IPR001775">
    <property type="entry name" value="GspD/PilQ"/>
</dbReference>
<dbReference type="EMBL" id="ATGI01000003">
    <property type="protein sequence ID" value="EPF80638.1"/>
    <property type="molecule type" value="Genomic_DNA"/>
</dbReference>
<keyword evidence="12" id="KW-1185">Reference proteome</keyword>
<dbReference type="Gene3D" id="3.30.1370.130">
    <property type="match status" value="1"/>
</dbReference>
<keyword evidence="2 7" id="KW-0813">Transport</keyword>